<protein>
    <recommendedName>
        <fullName evidence="2">FHA domain-containing protein</fullName>
    </recommendedName>
</protein>
<proteinExistence type="predicted"/>
<dbReference type="InterPro" id="IPR000253">
    <property type="entry name" value="FHA_dom"/>
</dbReference>
<keyword evidence="4" id="KW-1185">Reference proteome</keyword>
<dbReference type="SUPFAM" id="SSF49879">
    <property type="entry name" value="SMAD/FHA domain"/>
    <property type="match status" value="1"/>
</dbReference>
<accession>A0ABV0PC60</accession>
<dbReference type="EMBL" id="JAHRIO010070328">
    <property type="protein sequence ID" value="MEQ2181038.1"/>
    <property type="molecule type" value="Genomic_DNA"/>
</dbReference>
<evidence type="ECO:0000256" key="1">
    <source>
        <dbReference type="SAM" id="MobiDB-lite"/>
    </source>
</evidence>
<dbReference type="SMART" id="SM00240">
    <property type="entry name" value="FHA"/>
    <property type="match status" value="1"/>
</dbReference>
<dbReference type="PROSITE" id="PS50006">
    <property type="entry name" value="FHA_DOMAIN"/>
    <property type="match status" value="1"/>
</dbReference>
<feature type="compositionally biased region" description="Basic and acidic residues" evidence="1">
    <location>
        <begin position="10"/>
        <end position="40"/>
    </location>
</feature>
<dbReference type="InterPro" id="IPR050923">
    <property type="entry name" value="Cell_Proc_Reg/RNA_Proc"/>
</dbReference>
<dbReference type="CDD" id="cd22677">
    <property type="entry name" value="FHA_Kanadaptin"/>
    <property type="match status" value="1"/>
</dbReference>
<reference evidence="3 4" key="1">
    <citation type="submission" date="2021-06" db="EMBL/GenBank/DDBJ databases">
        <authorList>
            <person name="Palmer J.M."/>
        </authorList>
    </citation>
    <scope>NUCLEOTIDE SEQUENCE [LARGE SCALE GENOMIC DNA]</scope>
    <source>
        <strain evidence="3 4">GA_2019</strain>
        <tissue evidence="3">Muscle</tissue>
    </source>
</reference>
<feature type="compositionally biased region" description="Acidic residues" evidence="1">
    <location>
        <begin position="299"/>
        <end position="312"/>
    </location>
</feature>
<dbReference type="Proteomes" id="UP001476798">
    <property type="component" value="Unassembled WGS sequence"/>
</dbReference>
<feature type="region of interest" description="Disordered" evidence="1">
    <location>
        <begin position="261"/>
        <end position="328"/>
    </location>
</feature>
<sequence>MEEESQSGVETKDNLDTEDGDNRGEKEAAKAETEKGDTFKKPAIFAAPSLANKRINSVAENKVDKVCETASDAVAGEKERHDDTDLGKIKKQEVKAKGAPVKDGNFPPLPYTEPPWGGPSPKSPYALEILKNGTIVDTVPLTQRSYFVVGRLPVCDVSLEHPSISRYHAVIQYRGQAGEEGCVGEESGFYIHDLGSTHGTVVNKNKVPPKTYIRLRVGHVLKFGGSTRLFILQGPESDEEEESELTVTELRERARKQRAELEKRMMGDLSDGEEDEEEGEGKKSRSEGSNEDSGCTWGMEEDAAPEEDENEENPFSTEFHEDQEAAYLKDPKKALQGFYDREGDFLQNPDVSFFIESRLDV</sequence>
<feature type="compositionally biased region" description="Acidic residues" evidence="1">
    <location>
        <begin position="270"/>
        <end position="279"/>
    </location>
</feature>
<feature type="domain" description="FHA" evidence="2">
    <location>
        <begin position="147"/>
        <end position="207"/>
    </location>
</feature>
<evidence type="ECO:0000313" key="3">
    <source>
        <dbReference type="EMBL" id="MEQ2181038.1"/>
    </source>
</evidence>
<feature type="compositionally biased region" description="Basic and acidic residues" evidence="1">
    <location>
        <begin position="318"/>
        <end position="328"/>
    </location>
</feature>
<feature type="region of interest" description="Disordered" evidence="1">
    <location>
        <begin position="1"/>
        <end position="46"/>
    </location>
</feature>
<evidence type="ECO:0000313" key="4">
    <source>
        <dbReference type="Proteomes" id="UP001476798"/>
    </source>
</evidence>
<organism evidence="3 4">
    <name type="scientific">Goodea atripinnis</name>
    <dbReference type="NCBI Taxonomy" id="208336"/>
    <lineage>
        <taxon>Eukaryota</taxon>
        <taxon>Metazoa</taxon>
        <taxon>Chordata</taxon>
        <taxon>Craniata</taxon>
        <taxon>Vertebrata</taxon>
        <taxon>Euteleostomi</taxon>
        <taxon>Actinopterygii</taxon>
        <taxon>Neopterygii</taxon>
        <taxon>Teleostei</taxon>
        <taxon>Neoteleostei</taxon>
        <taxon>Acanthomorphata</taxon>
        <taxon>Ovalentaria</taxon>
        <taxon>Atherinomorphae</taxon>
        <taxon>Cyprinodontiformes</taxon>
        <taxon>Goodeidae</taxon>
        <taxon>Goodea</taxon>
    </lineage>
</organism>
<evidence type="ECO:0000259" key="2">
    <source>
        <dbReference type="PROSITE" id="PS50006"/>
    </source>
</evidence>
<comment type="caution">
    <text evidence="3">The sequence shown here is derived from an EMBL/GenBank/DDBJ whole genome shotgun (WGS) entry which is preliminary data.</text>
</comment>
<dbReference type="InterPro" id="IPR008984">
    <property type="entry name" value="SMAD_FHA_dom_sf"/>
</dbReference>
<dbReference type="Gene3D" id="2.60.200.20">
    <property type="match status" value="1"/>
</dbReference>
<gene>
    <name evidence="3" type="ORF">GOODEAATRI_007267</name>
</gene>
<name>A0ABV0PC60_9TELE</name>
<dbReference type="Pfam" id="PF00498">
    <property type="entry name" value="FHA"/>
    <property type="match status" value="1"/>
</dbReference>
<dbReference type="PANTHER" id="PTHR23308">
    <property type="entry name" value="NUCLEAR INHIBITOR OF PROTEIN PHOSPHATASE-1"/>
    <property type="match status" value="1"/>
</dbReference>